<evidence type="ECO:0000313" key="1">
    <source>
        <dbReference type="EMBL" id="EMY03202.1"/>
    </source>
</evidence>
<comment type="caution">
    <text evidence="1">The sequence shown here is derived from an EMBL/GenBank/DDBJ whole genome shotgun (WGS) entry which is preliminary data.</text>
</comment>
<dbReference type="AlphaFoldDB" id="A0A829CSL2"/>
<organism evidence="1 2">
    <name type="scientific">Leptospira interrogans str. 2002000626</name>
    <dbReference type="NCBI Taxonomy" id="996803"/>
    <lineage>
        <taxon>Bacteria</taxon>
        <taxon>Pseudomonadati</taxon>
        <taxon>Spirochaetota</taxon>
        <taxon>Spirochaetia</taxon>
        <taxon>Leptospirales</taxon>
        <taxon>Leptospiraceae</taxon>
        <taxon>Leptospira</taxon>
    </lineage>
</organism>
<dbReference type="EMBL" id="AFJL02000201">
    <property type="protein sequence ID" value="EMY03202.1"/>
    <property type="molecule type" value="Genomic_DNA"/>
</dbReference>
<protein>
    <submittedName>
        <fullName evidence="1">Uncharacterized protein</fullName>
    </submittedName>
</protein>
<proteinExistence type="predicted"/>
<accession>A0A829CSL2</accession>
<evidence type="ECO:0000313" key="2">
    <source>
        <dbReference type="Proteomes" id="UP000012329"/>
    </source>
</evidence>
<gene>
    <name evidence="1" type="ORF">LEP1GSC029_0278</name>
</gene>
<reference evidence="1 2" key="1">
    <citation type="submission" date="2013-02" db="EMBL/GenBank/DDBJ databases">
        <authorList>
            <person name="Harkins D.M."/>
            <person name="Durkin A.S."/>
            <person name="Brinkac L.M."/>
            <person name="Haft D.H."/>
            <person name="Selengut J.D."/>
            <person name="Sanka R."/>
            <person name="DePew J."/>
            <person name="Purushe J."/>
            <person name="Whelen A.C."/>
            <person name="Vinetz J.M."/>
            <person name="Sutton G.G."/>
            <person name="Nierman W.C."/>
            <person name="Fouts D.E."/>
        </authorList>
    </citation>
    <scope>NUCLEOTIDE SEQUENCE [LARGE SCALE GENOMIC DNA]</scope>
    <source>
        <strain evidence="1 2">2002000626</strain>
    </source>
</reference>
<name>A0A829CSL2_LEPIR</name>
<sequence length="48" mass="5493">MQDKDARVDFVEIVDNKHAGDKISFKLYREGKEISVSSRRVVCPISIL</sequence>
<dbReference type="Proteomes" id="UP000012329">
    <property type="component" value="Unassembled WGS sequence"/>
</dbReference>